<evidence type="ECO:0000256" key="1">
    <source>
        <dbReference type="ARBA" id="ARBA00022448"/>
    </source>
</evidence>
<evidence type="ECO:0000256" key="7">
    <source>
        <dbReference type="SAM" id="SignalP"/>
    </source>
</evidence>
<gene>
    <name evidence="9" type="ordered locus">Swoo_1173</name>
</gene>
<dbReference type="PANTHER" id="PTHR33751">
    <property type="entry name" value="CBB3-TYPE CYTOCHROME C OXIDASE SUBUNIT FIXP"/>
    <property type="match status" value="1"/>
</dbReference>
<dbReference type="PANTHER" id="PTHR33751:SF9">
    <property type="entry name" value="CYTOCHROME C4"/>
    <property type="match status" value="1"/>
</dbReference>
<keyword evidence="1" id="KW-0813">Transport</keyword>
<sequence length="136" mass="14729" precursor="true">MTLVLKASLLTAGLLLSSSTIAAAESPEVEFSQALAVTELKLDKTLLAQKFDLAQGEMLANTRCIACHGSAMLGMMPTYPSLMGQKTAYLFKQLIDFKQGDRTDPIMQAQAGMLSQAEMKNVAYYYSQQAPLSLAK</sequence>
<evidence type="ECO:0000256" key="6">
    <source>
        <dbReference type="PROSITE-ProRule" id="PRU00433"/>
    </source>
</evidence>
<dbReference type="RefSeq" id="WP_012323812.1">
    <property type="nucleotide sequence ID" value="NC_010506.1"/>
</dbReference>
<organism evidence="9 10">
    <name type="scientific">Shewanella woodyi (strain ATCC 51908 / MS32)</name>
    <dbReference type="NCBI Taxonomy" id="392500"/>
    <lineage>
        <taxon>Bacteria</taxon>
        <taxon>Pseudomonadati</taxon>
        <taxon>Pseudomonadota</taxon>
        <taxon>Gammaproteobacteria</taxon>
        <taxon>Alteromonadales</taxon>
        <taxon>Shewanellaceae</taxon>
        <taxon>Shewanella</taxon>
    </lineage>
</organism>
<accession>B1KHF8</accession>
<dbReference type="SUPFAM" id="SSF46626">
    <property type="entry name" value="Cytochrome c"/>
    <property type="match status" value="1"/>
</dbReference>
<name>B1KHF8_SHEWM</name>
<keyword evidence="2 6" id="KW-0349">Heme</keyword>
<evidence type="ECO:0000313" key="9">
    <source>
        <dbReference type="EMBL" id="ACA85466.1"/>
    </source>
</evidence>
<dbReference type="PROSITE" id="PS51007">
    <property type="entry name" value="CYTC"/>
    <property type="match status" value="1"/>
</dbReference>
<proteinExistence type="predicted"/>
<dbReference type="GO" id="GO:0020037">
    <property type="term" value="F:heme binding"/>
    <property type="evidence" value="ECO:0007669"/>
    <property type="project" value="InterPro"/>
</dbReference>
<dbReference type="Gene3D" id="1.10.760.10">
    <property type="entry name" value="Cytochrome c-like domain"/>
    <property type="match status" value="1"/>
</dbReference>
<evidence type="ECO:0000259" key="8">
    <source>
        <dbReference type="PROSITE" id="PS51007"/>
    </source>
</evidence>
<dbReference type="InterPro" id="IPR009056">
    <property type="entry name" value="Cyt_c-like_dom"/>
</dbReference>
<protein>
    <submittedName>
        <fullName evidence="9">Cytochrome c class I</fullName>
    </submittedName>
</protein>
<evidence type="ECO:0000256" key="5">
    <source>
        <dbReference type="ARBA" id="ARBA00023004"/>
    </source>
</evidence>
<dbReference type="AlphaFoldDB" id="B1KHF8"/>
<dbReference type="HOGENOM" id="CLU_1884368_0_0_6"/>
<evidence type="ECO:0000256" key="2">
    <source>
        <dbReference type="ARBA" id="ARBA00022617"/>
    </source>
</evidence>
<reference evidence="9 10" key="1">
    <citation type="submission" date="2008-02" db="EMBL/GenBank/DDBJ databases">
        <title>Complete sequence of Shewanella woodyi ATCC 51908.</title>
        <authorList>
            <consortium name="US DOE Joint Genome Institute"/>
            <person name="Copeland A."/>
            <person name="Lucas S."/>
            <person name="Lapidus A."/>
            <person name="Glavina del Rio T."/>
            <person name="Dalin E."/>
            <person name="Tice H."/>
            <person name="Bruce D."/>
            <person name="Goodwin L."/>
            <person name="Pitluck S."/>
            <person name="Sims D."/>
            <person name="Brettin T."/>
            <person name="Detter J.C."/>
            <person name="Han C."/>
            <person name="Kuske C.R."/>
            <person name="Schmutz J."/>
            <person name="Larimer F."/>
            <person name="Land M."/>
            <person name="Hauser L."/>
            <person name="Kyrpides N."/>
            <person name="Lykidis A."/>
            <person name="Zhao J.-S."/>
            <person name="Richardson P."/>
        </authorList>
    </citation>
    <scope>NUCLEOTIDE SEQUENCE [LARGE SCALE GENOMIC DNA]</scope>
    <source>
        <strain evidence="10">ATCC 51908 / MS32</strain>
    </source>
</reference>
<keyword evidence="4" id="KW-0249">Electron transport</keyword>
<feature type="chain" id="PRO_5002764482" evidence="7">
    <location>
        <begin position="23"/>
        <end position="136"/>
    </location>
</feature>
<dbReference type="InterPro" id="IPR050597">
    <property type="entry name" value="Cytochrome_c_Oxidase_Subunit"/>
</dbReference>
<dbReference type="InterPro" id="IPR036909">
    <property type="entry name" value="Cyt_c-like_dom_sf"/>
</dbReference>
<keyword evidence="7" id="KW-0732">Signal</keyword>
<feature type="domain" description="Cytochrome c" evidence="8">
    <location>
        <begin position="51"/>
        <end position="130"/>
    </location>
</feature>
<evidence type="ECO:0000256" key="4">
    <source>
        <dbReference type="ARBA" id="ARBA00022982"/>
    </source>
</evidence>
<dbReference type="Proteomes" id="UP000002168">
    <property type="component" value="Chromosome"/>
</dbReference>
<dbReference type="STRING" id="392500.Swoo_1173"/>
<dbReference type="EMBL" id="CP000961">
    <property type="protein sequence ID" value="ACA85466.1"/>
    <property type="molecule type" value="Genomic_DNA"/>
</dbReference>
<evidence type="ECO:0000313" key="10">
    <source>
        <dbReference type="Proteomes" id="UP000002168"/>
    </source>
</evidence>
<dbReference type="eggNOG" id="COG2863">
    <property type="taxonomic scope" value="Bacteria"/>
</dbReference>
<keyword evidence="5 6" id="KW-0408">Iron</keyword>
<evidence type="ECO:0000256" key="3">
    <source>
        <dbReference type="ARBA" id="ARBA00022723"/>
    </source>
</evidence>
<dbReference type="GO" id="GO:0009055">
    <property type="term" value="F:electron transfer activity"/>
    <property type="evidence" value="ECO:0007669"/>
    <property type="project" value="InterPro"/>
</dbReference>
<dbReference type="KEGG" id="swd:Swoo_1173"/>
<feature type="signal peptide" evidence="7">
    <location>
        <begin position="1"/>
        <end position="22"/>
    </location>
</feature>
<keyword evidence="10" id="KW-1185">Reference proteome</keyword>
<keyword evidence="3 6" id="KW-0479">Metal-binding</keyword>
<dbReference type="GO" id="GO:0046872">
    <property type="term" value="F:metal ion binding"/>
    <property type="evidence" value="ECO:0007669"/>
    <property type="project" value="UniProtKB-KW"/>
</dbReference>
<dbReference type="Pfam" id="PF13442">
    <property type="entry name" value="Cytochrome_CBB3"/>
    <property type="match status" value="1"/>
</dbReference>